<evidence type="ECO:0000256" key="1">
    <source>
        <dbReference type="SAM" id="MobiDB-lite"/>
    </source>
</evidence>
<keyword evidence="3" id="KW-1185">Reference proteome</keyword>
<dbReference type="GO" id="GO:0016020">
    <property type="term" value="C:membrane"/>
    <property type="evidence" value="ECO:0007669"/>
    <property type="project" value="TreeGrafter"/>
</dbReference>
<name>A0A0D3I0K3_EMIH1</name>
<dbReference type="RefSeq" id="XP_005757217.1">
    <property type="nucleotide sequence ID" value="XM_005757160.1"/>
</dbReference>
<dbReference type="PANTHER" id="PTHR14650">
    <property type="entry name" value="PROLYL HYDROXYLASE-RELATED"/>
    <property type="match status" value="1"/>
</dbReference>
<protein>
    <recommendedName>
        <fullName evidence="4">Fe2OG dioxygenase domain-containing protein</fullName>
    </recommendedName>
</protein>
<dbReference type="PANTHER" id="PTHR14650:SF1">
    <property type="entry name" value="2-OXOGLUTARATE AND IRON-DEPENDENT OXYGENASE DOMAIN-CONTAINING PROTEIN 3"/>
    <property type="match status" value="1"/>
</dbReference>
<dbReference type="EnsemblProtists" id="EOD04788">
    <property type="protein sequence ID" value="EOD04788"/>
    <property type="gene ID" value="EMIHUDRAFT_125340"/>
</dbReference>
<accession>A0A0D3I0K3</accession>
<dbReference type="PaxDb" id="2903-EOD04788"/>
<dbReference type="AlphaFoldDB" id="A0A0D3I0K3"/>
<reference evidence="2" key="2">
    <citation type="submission" date="2024-10" db="UniProtKB">
        <authorList>
            <consortium name="EnsemblProtists"/>
        </authorList>
    </citation>
    <scope>IDENTIFICATION</scope>
</reference>
<evidence type="ECO:0008006" key="4">
    <source>
        <dbReference type="Google" id="ProtNLM"/>
    </source>
</evidence>
<dbReference type="InterPro" id="IPR039210">
    <property type="entry name" value="OGFOD3"/>
</dbReference>
<organism evidence="2 3">
    <name type="scientific">Emiliania huxleyi (strain CCMP1516)</name>
    <dbReference type="NCBI Taxonomy" id="280463"/>
    <lineage>
        <taxon>Eukaryota</taxon>
        <taxon>Haptista</taxon>
        <taxon>Haptophyta</taxon>
        <taxon>Prymnesiophyceae</taxon>
        <taxon>Isochrysidales</taxon>
        <taxon>Noelaerhabdaceae</taxon>
        <taxon>Emiliania</taxon>
    </lineage>
</organism>
<reference evidence="3" key="1">
    <citation type="journal article" date="2013" name="Nature">
        <title>Pan genome of the phytoplankton Emiliania underpins its global distribution.</title>
        <authorList>
            <person name="Read B.A."/>
            <person name="Kegel J."/>
            <person name="Klute M.J."/>
            <person name="Kuo A."/>
            <person name="Lefebvre S.C."/>
            <person name="Maumus F."/>
            <person name="Mayer C."/>
            <person name="Miller J."/>
            <person name="Monier A."/>
            <person name="Salamov A."/>
            <person name="Young J."/>
            <person name="Aguilar M."/>
            <person name="Claverie J.M."/>
            <person name="Frickenhaus S."/>
            <person name="Gonzalez K."/>
            <person name="Herman E.K."/>
            <person name="Lin Y.C."/>
            <person name="Napier J."/>
            <person name="Ogata H."/>
            <person name="Sarno A.F."/>
            <person name="Shmutz J."/>
            <person name="Schroeder D."/>
            <person name="de Vargas C."/>
            <person name="Verret F."/>
            <person name="von Dassow P."/>
            <person name="Valentin K."/>
            <person name="Van de Peer Y."/>
            <person name="Wheeler G."/>
            <person name="Dacks J.B."/>
            <person name="Delwiche C.F."/>
            <person name="Dyhrman S.T."/>
            <person name="Glockner G."/>
            <person name="John U."/>
            <person name="Richards T."/>
            <person name="Worden A.Z."/>
            <person name="Zhang X."/>
            <person name="Grigoriev I.V."/>
            <person name="Allen A.E."/>
            <person name="Bidle K."/>
            <person name="Borodovsky M."/>
            <person name="Bowler C."/>
            <person name="Brownlee C."/>
            <person name="Cock J.M."/>
            <person name="Elias M."/>
            <person name="Gladyshev V.N."/>
            <person name="Groth M."/>
            <person name="Guda C."/>
            <person name="Hadaegh A."/>
            <person name="Iglesias-Rodriguez M.D."/>
            <person name="Jenkins J."/>
            <person name="Jones B.M."/>
            <person name="Lawson T."/>
            <person name="Leese F."/>
            <person name="Lindquist E."/>
            <person name="Lobanov A."/>
            <person name="Lomsadze A."/>
            <person name="Malik S.B."/>
            <person name="Marsh M.E."/>
            <person name="Mackinder L."/>
            <person name="Mock T."/>
            <person name="Mueller-Roeber B."/>
            <person name="Pagarete A."/>
            <person name="Parker M."/>
            <person name="Probert I."/>
            <person name="Quesneville H."/>
            <person name="Raines C."/>
            <person name="Rensing S.A."/>
            <person name="Riano-Pachon D.M."/>
            <person name="Richier S."/>
            <person name="Rokitta S."/>
            <person name="Shiraiwa Y."/>
            <person name="Soanes D.M."/>
            <person name="van der Giezen M."/>
            <person name="Wahlund T.M."/>
            <person name="Williams B."/>
            <person name="Wilson W."/>
            <person name="Wolfe G."/>
            <person name="Wurch L.L."/>
        </authorList>
    </citation>
    <scope>NUCLEOTIDE SEQUENCE</scope>
</reference>
<sequence length="119" mass="13024">GLHSDESTFPEFHYSAVLYLSTQGDDFEGGTFSWSDPPEAAPPEGQPRRHVEPLRSGRRFAVPSFFTTLPGGPPAEATVPTEPRAVADELWRTLLAPQTAADPKEFFLKWHGLLAPGHA</sequence>
<proteinExistence type="predicted"/>
<dbReference type="GeneID" id="17250938"/>
<dbReference type="Proteomes" id="UP000013827">
    <property type="component" value="Unassembled WGS sequence"/>
</dbReference>
<dbReference type="HOGENOM" id="CLU_2067604_0_0_1"/>
<dbReference type="KEGG" id="ehx:EMIHUDRAFT_125340"/>
<feature type="region of interest" description="Disordered" evidence="1">
    <location>
        <begin position="29"/>
        <end position="51"/>
    </location>
</feature>
<evidence type="ECO:0000313" key="2">
    <source>
        <dbReference type="EnsemblProtists" id="EOD04788"/>
    </source>
</evidence>
<evidence type="ECO:0000313" key="3">
    <source>
        <dbReference type="Proteomes" id="UP000013827"/>
    </source>
</evidence>